<feature type="non-terminal residue" evidence="1">
    <location>
        <position position="75"/>
    </location>
</feature>
<proteinExistence type="predicted"/>
<reference evidence="1" key="1">
    <citation type="journal article" date="2012" name="PLoS ONE">
        <title>Gene sets for utilization of primary and secondary nutrition supplies in the distal gut of endangered iberian lynx.</title>
        <authorList>
            <person name="Alcaide M."/>
            <person name="Messina E."/>
            <person name="Richter M."/>
            <person name="Bargiela R."/>
            <person name="Peplies J."/>
            <person name="Huws S.A."/>
            <person name="Newbold C.J."/>
            <person name="Golyshin P.N."/>
            <person name="Simon M.A."/>
            <person name="Lopez G."/>
            <person name="Yakimov M.M."/>
            <person name="Ferrer M."/>
        </authorList>
    </citation>
    <scope>NUCLEOTIDE SEQUENCE</scope>
</reference>
<organism evidence="1">
    <name type="scientific">gut metagenome</name>
    <dbReference type="NCBI Taxonomy" id="749906"/>
    <lineage>
        <taxon>unclassified sequences</taxon>
        <taxon>metagenomes</taxon>
        <taxon>organismal metagenomes</taxon>
    </lineage>
</organism>
<dbReference type="EMBL" id="AMCI01006310">
    <property type="protein sequence ID" value="EJW94557.1"/>
    <property type="molecule type" value="Genomic_DNA"/>
</dbReference>
<dbReference type="AlphaFoldDB" id="J9FYF6"/>
<gene>
    <name evidence="1" type="ORF">EVA_17337</name>
</gene>
<comment type="caution">
    <text evidence="1">The sequence shown here is derived from an EMBL/GenBank/DDBJ whole genome shotgun (WGS) entry which is preliminary data.</text>
</comment>
<evidence type="ECO:0000313" key="1">
    <source>
        <dbReference type="EMBL" id="EJW94557.1"/>
    </source>
</evidence>
<name>J9FYF6_9ZZZZ</name>
<accession>J9FYF6</accession>
<sequence length="75" mass="8354">MEGKKILDINTVNDYVDFIGAPRQHPHINVVDLSGLHAIPRSRDHYHIYGLLMLDNTDSTLTHDINRSSEGGGTT</sequence>
<protein>
    <submittedName>
        <fullName evidence="1">Transcriptional regulator</fullName>
    </submittedName>
</protein>